<dbReference type="Proteomes" id="UP000464178">
    <property type="component" value="Chromosome"/>
</dbReference>
<keyword evidence="2" id="KW-0732">Signal</keyword>
<evidence type="ECO:0000256" key="2">
    <source>
        <dbReference type="SAM" id="SignalP"/>
    </source>
</evidence>
<feature type="transmembrane region" description="Helical" evidence="1">
    <location>
        <begin position="133"/>
        <end position="151"/>
    </location>
</feature>
<gene>
    <name evidence="3" type="ORF">SOIL9_24020</name>
</gene>
<proteinExistence type="predicted"/>
<evidence type="ECO:0000313" key="4">
    <source>
        <dbReference type="Proteomes" id="UP000464178"/>
    </source>
</evidence>
<keyword evidence="4" id="KW-1185">Reference proteome</keyword>
<feature type="transmembrane region" description="Helical" evidence="1">
    <location>
        <begin position="181"/>
        <end position="200"/>
    </location>
</feature>
<sequence length="543" mass="58916">MKYWVAKLLEGAWLLALACALLSSAAAAYSRTMQFEERAFGCDPFGYLCMAKEVRRAAAEGRLPDYAIDTPHTRELIEHLKAQPNLPGPSWYTLTGPHAHHYQHRAGRVGPQYPPGTGAMLALFPQGEALHGLSRTVTIVLSITGLVALGLAFVKRTWAAAGGVVLALQTGFEVISRHGDASYSIIAVVLPLLVVVVGLVAARRWAADRPRLSRAAAFLAGASFGFAVLVRIPVLFLLPGVAILVVGAVRYAFVDSRTIAFGLGAALFGTLPLMHHQHRVAGGWNVSTYGTDDAAPPSMKPVDENIRYYLYESRGSEQNVNLRVALLGFLGVALLPGRNRSWLDRLRLLAAATAVWGLPMAYFLTHAIKIDYYPAPGIFTAVAILGVGGLSLRLPKASAETNDAGTFRLFHVPILALALVPGAFALESGWKVWPGTLSVKANPTPTVEYPPELTDPQAWVFGDIQTGSVWYYSGQTAFKLPFADKQARAVIWQFVASRGEPVFLIRDHDGMQPAISDLEQSGGQLEHRGLVMGMPYYRVTWPR</sequence>
<protein>
    <recommendedName>
        <fullName evidence="5">Glycosyltransferase RgtA/B/C/D-like domain-containing protein</fullName>
    </recommendedName>
</protein>
<keyword evidence="1" id="KW-0812">Transmembrane</keyword>
<feature type="transmembrane region" description="Helical" evidence="1">
    <location>
        <begin position="374"/>
        <end position="394"/>
    </location>
</feature>
<evidence type="ECO:0008006" key="5">
    <source>
        <dbReference type="Google" id="ProtNLM"/>
    </source>
</evidence>
<reference evidence="3 4" key="1">
    <citation type="submission" date="2019-05" db="EMBL/GenBank/DDBJ databases">
        <authorList>
            <consortium name="Science for Life Laboratories"/>
        </authorList>
    </citation>
    <scope>NUCLEOTIDE SEQUENCE [LARGE SCALE GENOMIC DNA]</scope>
    <source>
        <strain evidence="3">Soil9</strain>
    </source>
</reference>
<keyword evidence="1" id="KW-1133">Transmembrane helix</keyword>
<feature type="transmembrane region" description="Helical" evidence="1">
    <location>
        <begin position="236"/>
        <end position="253"/>
    </location>
</feature>
<feature type="signal peptide" evidence="2">
    <location>
        <begin position="1"/>
        <end position="28"/>
    </location>
</feature>
<feature type="transmembrane region" description="Helical" evidence="1">
    <location>
        <begin position="348"/>
        <end position="368"/>
    </location>
</feature>
<dbReference type="AlphaFoldDB" id="A0A6P2D754"/>
<dbReference type="RefSeq" id="WP_162669744.1">
    <property type="nucleotide sequence ID" value="NZ_LR593886.1"/>
</dbReference>
<evidence type="ECO:0000313" key="3">
    <source>
        <dbReference type="EMBL" id="VTR95312.1"/>
    </source>
</evidence>
<accession>A0A6P2D754</accession>
<dbReference type="EMBL" id="LR593886">
    <property type="protein sequence ID" value="VTR95312.1"/>
    <property type="molecule type" value="Genomic_DNA"/>
</dbReference>
<feature type="chain" id="PRO_5026934396" description="Glycosyltransferase RgtA/B/C/D-like domain-containing protein" evidence="2">
    <location>
        <begin position="29"/>
        <end position="543"/>
    </location>
</feature>
<dbReference type="KEGG" id="gms:SOIL9_24020"/>
<feature type="transmembrane region" description="Helical" evidence="1">
    <location>
        <begin position="406"/>
        <end position="426"/>
    </location>
</feature>
<evidence type="ECO:0000256" key="1">
    <source>
        <dbReference type="SAM" id="Phobius"/>
    </source>
</evidence>
<organism evidence="3 4">
    <name type="scientific">Gemmata massiliana</name>
    <dbReference type="NCBI Taxonomy" id="1210884"/>
    <lineage>
        <taxon>Bacteria</taxon>
        <taxon>Pseudomonadati</taxon>
        <taxon>Planctomycetota</taxon>
        <taxon>Planctomycetia</taxon>
        <taxon>Gemmatales</taxon>
        <taxon>Gemmataceae</taxon>
        <taxon>Gemmata</taxon>
    </lineage>
</organism>
<name>A0A6P2D754_9BACT</name>
<keyword evidence="1" id="KW-0472">Membrane</keyword>